<evidence type="ECO:0000313" key="2">
    <source>
        <dbReference type="Proteomes" id="UP000276215"/>
    </source>
</evidence>
<evidence type="ECO:0000313" key="1">
    <source>
        <dbReference type="EMBL" id="RPB03481.1"/>
    </source>
</evidence>
<dbReference type="Proteomes" id="UP000276215">
    <property type="component" value="Unassembled WGS sequence"/>
</dbReference>
<reference evidence="1 2" key="1">
    <citation type="journal article" date="2018" name="Nat. Ecol. Evol.">
        <title>Pezizomycetes genomes reveal the molecular basis of ectomycorrhizal truffle lifestyle.</title>
        <authorList>
            <person name="Murat C."/>
            <person name="Payen T."/>
            <person name="Noel B."/>
            <person name="Kuo A."/>
            <person name="Morin E."/>
            <person name="Chen J."/>
            <person name="Kohler A."/>
            <person name="Krizsan K."/>
            <person name="Balestrini R."/>
            <person name="Da Silva C."/>
            <person name="Montanini B."/>
            <person name="Hainaut M."/>
            <person name="Levati E."/>
            <person name="Barry K.W."/>
            <person name="Belfiori B."/>
            <person name="Cichocki N."/>
            <person name="Clum A."/>
            <person name="Dockter R.B."/>
            <person name="Fauchery L."/>
            <person name="Guy J."/>
            <person name="Iotti M."/>
            <person name="Le Tacon F."/>
            <person name="Lindquist E.A."/>
            <person name="Lipzen A."/>
            <person name="Malagnac F."/>
            <person name="Mello A."/>
            <person name="Molinier V."/>
            <person name="Miyauchi S."/>
            <person name="Poulain J."/>
            <person name="Riccioni C."/>
            <person name="Rubini A."/>
            <person name="Sitrit Y."/>
            <person name="Splivallo R."/>
            <person name="Traeger S."/>
            <person name="Wang M."/>
            <person name="Zifcakova L."/>
            <person name="Wipf D."/>
            <person name="Zambonelli A."/>
            <person name="Paolocci F."/>
            <person name="Nowrousian M."/>
            <person name="Ottonello S."/>
            <person name="Baldrian P."/>
            <person name="Spatafora J.W."/>
            <person name="Henrissat B."/>
            <person name="Nagy L.G."/>
            <person name="Aury J.M."/>
            <person name="Wincker P."/>
            <person name="Grigoriev I.V."/>
            <person name="Bonfante P."/>
            <person name="Martin F.M."/>
        </authorList>
    </citation>
    <scope>NUCLEOTIDE SEQUENCE [LARGE SCALE GENOMIC DNA]</scope>
    <source>
        <strain evidence="1 2">120613-1</strain>
    </source>
</reference>
<keyword evidence="2" id="KW-1185">Reference proteome</keyword>
<accession>A0A3N4K4Y3</accession>
<gene>
    <name evidence="1" type="ORF">L873DRAFT_165726</name>
</gene>
<name>A0A3N4K4Y3_9PEZI</name>
<dbReference type="EMBL" id="ML120362">
    <property type="protein sequence ID" value="RPB03481.1"/>
    <property type="molecule type" value="Genomic_DNA"/>
</dbReference>
<dbReference type="AlphaFoldDB" id="A0A3N4K4Y3"/>
<organism evidence="1 2">
    <name type="scientific">Choiromyces venosus 120613-1</name>
    <dbReference type="NCBI Taxonomy" id="1336337"/>
    <lineage>
        <taxon>Eukaryota</taxon>
        <taxon>Fungi</taxon>
        <taxon>Dikarya</taxon>
        <taxon>Ascomycota</taxon>
        <taxon>Pezizomycotina</taxon>
        <taxon>Pezizomycetes</taxon>
        <taxon>Pezizales</taxon>
        <taxon>Tuberaceae</taxon>
        <taxon>Choiromyces</taxon>
    </lineage>
</organism>
<proteinExistence type="predicted"/>
<sequence>MKEGVLFGIVLRKYMLFGVILQDYSYSRGFLNCKKKKKKLFVNVFEDRVTAGSREARVLCFGLYCTVCLSSGATFLSFGDYSPPRAGEDLNLPVLPGEVQVQ</sequence>
<protein>
    <submittedName>
        <fullName evidence="1">Uncharacterized protein</fullName>
    </submittedName>
</protein>